<dbReference type="InterPro" id="IPR047119">
    <property type="entry name" value="FOXN2/3-like"/>
</dbReference>
<dbReference type="InterPro" id="IPR036388">
    <property type="entry name" value="WH-like_DNA-bd_sf"/>
</dbReference>
<dbReference type="GO" id="GO:0005634">
    <property type="term" value="C:nucleus"/>
    <property type="evidence" value="ECO:0007669"/>
    <property type="project" value="UniProtKB-SubCell"/>
</dbReference>
<accession>A0A1S3CWJ0</accession>
<dbReference type="RefSeq" id="XP_008469268.2">
    <property type="nucleotide sequence ID" value="XM_008471046.2"/>
</dbReference>
<protein>
    <submittedName>
        <fullName evidence="10">Uncharacterized protein LOC103506650</fullName>
    </submittedName>
</protein>
<evidence type="ECO:0000256" key="1">
    <source>
        <dbReference type="ARBA" id="ARBA00004123"/>
    </source>
</evidence>
<keyword evidence="2" id="KW-0805">Transcription regulation</keyword>
<dbReference type="SMART" id="SM00339">
    <property type="entry name" value="FH"/>
    <property type="match status" value="1"/>
</dbReference>
<feature type="domain" description="Fork-head" evidence="8">
    <location>
        <begin position="79"/>
        <end position="163"/>
    </location>
</feature>
<feature type="DNA-binding region" description="Fork-head" evidence="6">
    <location>
        <begin position="79"/>
        <end position="163"/>
    </location>
</feature>
<dbReference type="PROSITE" id="PS50039">
    <property type="entry name" value="FORK_HEAD_3"/>
    <property type="match status" value="1"/>
</dbReference>
<dbReference type="InterPro" id="IPR001766">
    <property type="entry name" value="Fork_head_dom"/>
</dbReference>
<evidence type="ECO:0000313" key="10">
    <source>
        <dbReference type="RefSeq" id="XP_008469268.2"/>
    </source>
</evidence>
<dbReference type="Gene3D" id="1.10.10.10">
    <property type="entry name" value="Winged helix-like DNA-binding domain superfamily/Winged helix DNA-binding domain"/>
    <property type="match status" value="1"/>
</dbReference>
<comment type="subcellular location">
    <subcellularLocation>
        <location evidence="1 6">Nucleus</location>
    </subcellularLocation>
</comment>
<name>A0A1S3CWJ0_DIACI</name>
<evidence type="ECO:0000313" key="9">
    <source>
        <dbReference type="Proteomes" id="UP000079169"/>
    </source>
</evidence>
<dbReference type="GO" id="GO:0003700">
    <property type="term" value="F:DNA-binding transcription factor activity"/>
    <property type="evidence" value="ECO:0007669"/>
    <property type="project" value="InterPro"/>
</dbReference>
<evidence type="ECO:0000256" key="7">
    <source>
        <dbReference type="SAM" id="MobiDB-lite"/>
    </source>
</evidence>
<evidence type="ECO:0000256" key="6">
    <source>
        <dbReference type="PROSITE-ProRule" id="PRU00089"/>
    </source>
</evidence>
<dbReference type="SUPFAM" id="SSF46785">
    <property type="entry name" value="Winged helix' DNA-binding domain"/>
    <property type="match status" value="1"/>
</dbReference>
<evidence type="ECO:0000259" key="8">
    <source>
        <dbReference type="PROSITE" id="PS50039"/>
    </source>
</evidence>
<evidence type="ECO:0000256" key="5">
    <source>
        <dbReference type="ARBA" id="ARBA00023242"/>
    </source>
</evidence>
<dbReference type="PROSITE" id="PS00658">
    <property type="entry name" value="FORK_HEAD_2"/>
    <property type="match status" value="1"/>
</dbReference>
<dbReference type="PANTHER" id="PTHR13962:SF22">
    <property type="entry name" value="FORKHEAD BOX PROTEIN N3-LIKE PROTEIN"/>
    <property type="match status" value="1"/>
</dbReference>
<evidence type="ECO:0000256" key="3">
    <source>
        <dbReference type="ARBA" id="ARBA00023125"/>
    </source>
</evidence>
<proteinExistence type="predicted"/>
<sequence>MGFPPALPSIHLHTPVVPPDLEMYPKVESKDEVKDSSDIEESSCSSVNPMNLSANYTSSVSLKHPFNVPYDPMVHVSSKPPFSFSCLIFMSIENSPHKALPVKDIYNWIVEHFPYYKNAPNGWKNSVRHNLSLNKCFRKVEKAPNVGKGSLWMVDAHFRPNLLIALEKAPYSFSRALKSSCTSEDTMSRSKSPPSDDYDDFISKEELNEELNDVDAAAAMMVLKHGPHVSINSDMLSSISSRNRNIPVKKSKFKVNNVVYFLDIDWLIFHLGNAAPQYSKSVNGHALERSPGFSDPAEGFPEYLNIFKQLTDNSHLASRNTPALRTKFDPKSLRVSRVAEAPTRPPPLDPMEQMRLQQEYADRTIREQQELALGLGRSKPKSPGAPAPPSGAAGLFKPFPIYYNKDPAVAHFSGAKFDPAANNYDEDSLESEEVSRYQRPIRPVPKKSHSSLFNPKTKPSYAYDERYFR</sequence>
<evidence type="ECO:0000256" key="4">
    <source>
        <dbReference type="ARBA" id="ARBA00023163"/>
    </source>
</evidence>
<dbReference type="PRINTS" id="PR00053">
    <property type="entry name" value="FORKHEAD"/>
</dbReference>
<dbReference type="GeneID" id="103506650"/>
<dbReference type="STRING" id="121845.A0A1S3CWJ0"/>
<dbReference type="Pfam" id="PF00250">
    <property type="entry name" value="Forkhead"/>
    <property type="match status" value="1"/>
</dbReference>
<keyword evidence="4" id="KW-0804">Transcription</keyword>
<reference evidence="10" key="1">
    <citation type="submission" date="2025-08" db="UniProtKB">
        <authorList>
            <consortium name="RefSeq"/>
        </authorList>
    </citation>
    <scope>IDENTIFICATION</scope>
</reference>
<dbReference type="GO" id="GO:0000987">
    <property type="term" value="F:cis-regulatory region sequence-specific DNA binding"/>
    <property type="evidence" value="ECO:0007669"/>
    <property type="project" value="TreeGrafter"/>
</dbReference>
<dbReference type="PaxDb" id="121845-A0A1S3CWJ0"/>
<feature type="region of interest" description="Disordered" evidence="7">
    <location>
        <begin position="422"/>
        <end position="458"/>
    </location>
</feature>
<dbReference type="PANTHER" id="PTHR13962">
    <property type="entry name" value="FORKHEAD BOX PROTEIN N3-LIKE PROTEIN-RELATED"/>
    <property type="match status" value="1"/>
</dbReference>
<keyword evidence="5 6" id="KW-0539">Nucleus</keyword>
<keyword evidence="3 6" id="KW-0238">DNA-binding</keyword>
<gene>
    <name evidence="10" type="primary">LOC103506650</name>
</gene>
<evidence type="ECO:0000256" key="2">
    <source>
        <dbReference type="ARBA" id="ARBA00023015"/>
    </source>
</evidence>
<dbReference type="InterPro" id="IPR036390">
    <property type="entry name" value="WH_DNA-bd_sf"/>
</dbReference>
<dbReference type="AlphaFoldDB" id="A0A1S3CWJ0"/>
<organism evidence="9 10">
    <name type="scientific">Diaphorina citri</name>
    <name type="common">Asian citrus psyllid</name>
    <dbReference type="NCBI Taxonomy" id="121845"/>
    <lineage>
        <taxon>Eukaryota</taxon>
        <taxon>Metazoa</taxon>
        <taxon>Ecdysozoa</taxon>
        <taxon>Arthropoda</taxon>
        <taxon>Hexapoda</taxon>
        <taxon>Insecta</taxon>
        <taxon>Pterygota</taxon>
        <taxon>Neoptera</taxon>
        <taxon>Paraneoptera</taxon>
        <taxon>Hemiptera</taxon>
        <taxon>Sternorrhyncha</taxon>
        <taxon>Psylloidea</taxon>
        <taxon>Psyllidae</taxon>
        <taxon>Diaphorininae</taxon>
        <taxon>Diaphorina</taxon>
    </lineage>
</organism>
<dbReference type="Proteomes" id="UP000079169">
    <property type="component" value="Unplaced"/>
</dbReference>
<dbReference type="InterPro" id="IPR030456">
    <property type="entry name" value="TF_fork_head_CS_2"/>
</dbReference>
<keyword evidence="9" id="KW-1185">Reference proteome</keyword>
<dbReference type="KEGG" id="dci:103506650"/>